<name>A0A2A4Z517_9PROT</name>
<proteinExistence type="predicted"/>
<evidence type="ECO:0000313" key="2">
    <source>
        <dbReference type="EMBL" id="PCJ02075.1"/>
    </source>
</evidence>
<dbReference type="Pfam" id="PF14079">
    <property type="entry name" value="DUF4260"/>
    <property type="match status" value="1"/>
</dbReference>
<reference evidence="2" key="2">
    <citation type="journal article" date="2018" name="ISME J.">
        <title>A dynamic microbial community with high functional redundancy inhabits the cold, oxic subseafloor aquifer.</title>
        <authorList>
            <person name="Tully B.J."/>
            <person name="Wheat C.G."/>
            <person name="Glazer B.T."/>
            <person name="Huber J.A."/>
        </authorList>
    </citation>
    <scope>NUCLEOTIDE SEQUENCE</scope>
    <source>
        <strain evidence="2">NORP83</strain>
    </source>
</reference>
<keyword evidence="1" id="KW-0812">Transmembrane</keyword>
<comment type="caution">
    <text evidence="2">The sequence shown here is derived from an EMBL/GenBank/DDBJ whole genome shotgun (WGS) entry which is preliminary data.</text>
</comment>
<keyword evidence="1" id="KW-0472">Membrane</keyword>
<evidence type="ECO:0000256" key="1">
    <source>
        <dbReference type="SAM" id="Phobius"/>
    </source>
</evidence>
<reference key="1">
    <citation type="submission" date="2017-08" db="EMBL/GenBank/DDBJ databases">
        <title>A dynamic microbial community with high functional redundancy inhabits the cold, oxic subseafloor aquifer.</title>
        <authorList>
            <person name="Tully B.J."/>
            <person name="Wheat C.G."/>
            <person name="Glazer B.T."/>
            <person name="Huber J.A."/>
        </authorList>
    </citation>
    <scope>NUCLEOTIDE SEQUENCE [LARGE SCALE GENOMIC DNA]</scope>
</reference>
<evidence type="ECO:0008006" key="3">
    <source>
        <dbReference type="Google" id="ProtNLM"/>
    </source>
</evidence>
<feature type="transmembrane region" description="Helical" evidence="1">
    <location>
        <begin position="67"/>
        <end position="90"/>
    </location>
</feature>
<keyword evidence="1" id="KW-1133">Transmembrane helix</keyword>
<sequence>MKIRYILQLEGAAIFALSLFIYTYQGGSWWLFAALILTPDLSMIGYVGGLKVGVFCYNLAHNYALPAILIATGIYLDNTLLINIAIIWFAHIGMDRMIGYGLKYSSGFKHTHLTD</sequence>
<accession>A0A2A4Z517</accession>
<protein>
    <recommendedName>
        <fullName evidence="3">DUF4260 domain-containing protein</fullName>
    </recommendedName>
</protein>
<feature type="transmembrane region" description="Helical" evidence="1">
    <location>
        <begin position="12"/>
        <end position="37"/>
    </location>
</feature>
<dbReference type="InterPro" id="IPR025356">
    <property type="entry name" value="DUF4260"/>
</dbReference>
<dbReference type="AlphaFoldDB" id="A0A2A4Z517"/>
<gene>
    <name evidence="2" type="ORF">COB13_05625</name>
</gene>
<dbReference type="EMBL" id="NVUS01000005">
    <property type="protein sequence ID" value="PCJ02075.1"/>
    <property type="molecule type" value="Genomic_DNA"/>
</dbReference>
<organism evidence="2">
    <name type="scientific">OCS116 cluster bacterium</name>
    <dbReference type="NCBI Taxonomy" id="2030921"/>
    <lineage>
        <taxon>Bacteria</taxon>
        <taxon>Pseudomonadati</taxon>
        <taxon>Pseudomonadota</taxon>
        <taxon>Alphaproteobacteria</taxon>
        <taxon>OCS116 cluster</taxon>
    </lineage>
</organism>